<feature type="transmembrane region" description="Helical" evidence="1">
    <location>
        <begin position="91"/>
        <end position="109"/>
    </location>
</feature>
<reference evidence="2 3" key="1">
    <citation type="submission" date="2023-08" db="EMBL/GenBank/DDBJ databases">
        <title>Comparative genomics and taxonomic characterization of three novel marine species of genus Marivirga.</title>
        <authorList>
            <person name="Muhammad N."/>
            <person name="Kim S.-G."/>
        </authorList>
    </citation>
    <scope>NUCLEOTIDE SEQUENCE [LARGE SCALE GENOMIC DNA]</scope>
    <source>
        <strain evidence="2 3">BDSF4-3</strain>
    </source>
</reference>
<keyword evidence="1" id="KW-0812">Transmembrane</keyword>
<gene>
    <name evidence="2" type="ORF">QYS49_30720</name>
</gene>
<name>A0AA49JBH6_9BACT</name>
<proteinExistence type="predicted"/>
<dbReference type="AlphaFoldDB" id="A0AA49JBH6"/>
<keyword evidence="1" id="KW-0472">Membrane</keyword>
<organism evidence="2 3">
    <name type="scientific">Marivirga salinarum</name>
    <dbReference type="NCBI Taxonomy" id="3059078"/>
    <lineage>
        <taxon>Bacteria</taxon>
        <taxon>Pseudomonadati</taxon>
        <taxon>Bacteroidota</taxon>
        <taxon>Cytophagia</taxon>
        <taxon>Cytophagales</taxon>
        <taxon>Marivirgaceae</taxon>
        <taxon>Marivirga</taxon>
    </lineage>
</organism>
<sequence length="151" mass="16879">MPLNNFNPKHQGLQKSRLKKRVLKFQKLLKALSEREITALALQAINVEIDKVNQAESETKLSKQLQKSFRKILIISEKELNLVVKDHYRNMWLAIGMSAFGIPLGVAFGAALNNYAFIGLGIPIGFGIGIAIGSKKDKEAFEEGRQLNVEM</sequence>
<evidence type="ECO:0000313" key="3">
    <source>
        <dbReference type="Proteomes" id="UP001230496"/>
    </source>
</evidence>
<evidence type="ECO:0008006" key="4">
    <source>
        <dbReference type="Google" id="ProtNLM"/>
    </source>
</evidence>
<evidence type="ECO:0000313" key="2">
    <source>
        <dbReference type="EMBL" id="WKK75763.2"/>
    </source>
</evidence>
<dbReference type="Proteomes" id="UP001230496">
    <property type="component" value="Chromosome"/>
</dbReference>
<dbReference type="EMBL" id="CP129971">
    <property type="protein sequence ID" value="WKK75763.2"/>
    <property type="molecule type" value="Genomic_DNA"/>
</dbReference>
<keyword evidence="3" id="KW-1185">Reference proteome</keyword>
<accession>A0AA49JBH6</accession>
<protein>
    <recommendedName>
        <fullName evidence="4">Glycine zipper family protein</fullName>
    </recommendedName>
</protein>
<evidence type="ECO:0000256" key="1">
    <source>
        <dbReference type="SAM" id="Phobius"/>
    </source>
</evidence>
<keyword evidence="1" id="KW-1133">Transmembrane helix</keyword>
<dbReference type="RefSeq" id="WP_308351009.1">
    <property type="nucleotide sequence ID" value="NZ_CP129971.1"/>
</dbReference>
<feature type="transmembrane region" description="Helical" evidence="1">
    <location>
        <begin position="115"/>
        <end position="133"/>
    </location>
</feature>
<dbReference type="KEGG" id="msaa:QYS49_30720"/>